<dbReference type="InterPro" id="IPR020846">
    <property type="entry name" value="MFS_dom"/>
</dbReference>
<reference evidence="8" key="2">
    <citation type="journal article" date="2023" name="IMA Fungus">
        <title>Comparative genomic study of the Penicillium genus elucidates a diverse pangenome and 15 lateral gene transfer events.</title>
        <authorList>
            <person name="Petersen C."/>
            <person name="Sorensen T."/>
            <person name="Nielsen M.R."/>
            <person name="Sondergaard T.E."/>
            <person name="Sorensen J.L."/>
            <person name="Fitzpatrick D.A."/>
            <person name="Frisvad J.C."/>
            <person name="Nielsen K.L."/>
        </authorList>
    </citation>
    <scope>NUCLEOTIDE SEQUENCE</scope>
    <source>
        <strain evidence="8">IBT 17660</strain>
    </source>
</reference>
<dbReference type="Proteomes" id="UP001147760">
    <property type="component" value="Unassembled WGS sequence"/>
</dbReference>
<evidence type="ECO:0000256" key="3">
    <source>
        <dbReference type="ARBA" id="ARBA00022989"/>
    </source>
</evidence>
<feature type="transmembrane region" description="Helical" evidence="6">
    <location>
        <begin position="517"/>
        <end position="540"/>
    </location>
</feature>
<dbReference type="PROSITE" id="PS50850">
    <property type="entry name" value="MFS"/>
    <property type="match status" value="1"/>
</dbReference>
<comment type="subcellular location">
    <subcellularLocation>
        <location evidence="1">Membrane</location>
        <topology evidence="1">Multi-pass membrane protein</topology>
    </subcellularLocation>
</comment>
<proteinExistence type="predicted"/>
<dbReference type="PANTHER" id="PTHR23502:SF50">
    <property type="entry name" value="TRANSPORTER, PUTATIVE (AFU_ORTHOLOGUE AFUA_5G00430)-RELATED"/>
    <property type="match status" value="1"/>
</dbReference>
<keyword evidence="3 6" id="KW-1133">Transmembrane helix</keyword>
<feature type="transmembrane region" description="Helical" evidence="6">
    <location>
        <begin position="655"/>
        <end position="676"/>
    </location>
</feature>
<protein>
    <submittedName>
        <fullName evidence="8">Major facilitator superfamily domaingeneral substrate transporter</fullName>
    </submittedName>
</protein>
<dbReference type="Pfam" id="PF07690">
    <property type="entry name" value="MFS_1"/>
    <property type="match status" value="1"/>
</dbReference>
<evidence type="ECO:0000259" key="7">
    <source>
        <dbReference type="PROSITE" id="PS50850"/>
    </source>
</evidence>
<feature type="transmembrane region" description="Helical" evidence="6">
    <location>
        <begin position="259"/>
        <end position="277"/>
    </location>
</feature>
<feature type="transmembrane region" description="Helical" evidence="6">
    <location>
        <begin position="347"/>
        <end position="366"/>
    </location>
</feature>
<dbReference type="AlphaFoldDB" id="A0A9W9WK01"/>
<dbReference type="InterPro" id="IPR036259">
    <property type="entry name" value="MFS_trans_sf"/>
</dbReference>
<feature type="transmembrane region" description="Helical" evidence="6">
    <location>
        <begin position="620"/>
        <end position="643"/>
    </location>
</feature>
<evidence type="ECO:0000313" key="8">
    <source>
        <dbReference type="EMBL" id="KAJ5466454.1"/>
    </source>
</evidence>
<feature type="transmembrane region" description="Helical" evidence="6">
    <location>
        <begin position="588"/>
        <end position="613"/>
    </location>
</feature>
<evidence type="ECO:0000256" key="1">
    <source>
        <dbReference type="ARBA" id="ARBA00004141"/>
    </source>
</evidence>
<feature type="transmembrane region" description="Helical" evidence="6">
    <location>
        <begin position="313"/>
        <end position="335"/>
    </location>
</feature>
<organism evidence="8 9">
    <name type="scientific">Penicillium desertorum</name>
    <dbReference type="NCBI Taxonomy" id="1303715"/>
    <lineage>
        <taxon>Eukaryota</taxon>
        <taxon>Fungi</taxon>
        <taxon>Dikarya</taxon>
        <taxon>Ascomycota</taxon>
        <taxon>Pezizomycotina</taxon>
        <taxon>Eurotiomycetes</taxon>
        <taxon>Eurotiomycetidae</taxon>
        <taxon>Eurotiales</taxon>
        <taxon>Aspergillaceae</taxon>
        <taxon>Penicillium</taxon>
    </lineage>
</organism>
<dbReference type="InterPro" id="IPR011701">
    <property type="entry name" value="MFS"/>
</dbReference>
<comment type="caution">
    <text evidence="8">The sequence shown here is derived from an EMBL/GenBank/DDBJ whole genome shotgun (WGS) entry which is preliminary data.</text>
</comment>
<dbReference type="GO" id="GO:0022857">
    <property type="term" value="F:transmembrane transporter activity"/>
    <property type="evidence" value="ECO:0007669"/>
    <property type="project" value="InterPro"/>
</dbReference>
<sequence>MKNPVKQIRLPALEEILNYIQDVAETSSRWINWQIIRSKRHIWWETDWDVLSRWAQSIIETEERLREITQRENFLKKYIHKYHAGSESAKAALPDFIEELIALDHEYVRLERIYDTLLAGCPVGPIKSGYEWIRKEPQWYLKSEWLRQDCARRGGFTLLFIRLSTMENDTHQDETIWAPGTVRLEDIHQSRDQLVLFPTPSADPNDPLNWSKARKALNFTLVSFFVLWTFVQLDIGFTAWGPMGNELNFTVDILNANAATNYGGLAVGCIFFMPLVHKYGRRPIYILSVTLQFAACIWQANMNTIGDLMGSGAISGIGGAISEIVVQITIADMFFVHQHATMNGWYVIVQSAGAFLGPVASGYIVVAQGWRWMWWWCVIFFGVTLLCVVFLFEESKYVPIMDGREVTADAEHTDELSKSHKDGDVADAKSADETVASREHTNPNIQMKTYFQRMALVTPTDEALWPHFYQPIVALFTFPAVSYAAITYGSVLSWFAIMTSLQASYMIIPPYNFDAVGVGLMNVAPFVGALLGFPFGGHLSDKSILWLSKRNGGIYEPEMRLWLALPIAIIGPGGILMFGLGLAYGAHWALLAVGFGFFGFSLASISGITLSYLMDCYQDIIGDALIGVIFMRNIFSVIVLFALTPWVNGMGMRDLHILLAMVAFLTLLIPIPLLVWGKKARIATAPSYRKMAANQLSHRTL</sequence>
<keyword evidence="2 6" id="KW-0812">Transmembrane</keyword>
<feature type="transmembrane region" description="Helical" evidence="6">
    <location>
        <begin position="472"/>
        <end position="497"/>
    </location>
</feature>
<evidence type="ECO:0000256" key="4">
    <source>
        <dbReference type="ARBA" id="ARBA00023136"/>
    </source>
</evidence>
<feature type="region of interest" description="Disordered" evidence="5">
    <location>
        <begin position="411"/>
        <end position="433"/>
    </location>
</feature>
<evidence type="ECO:0000256" key="6">
    <source>
        <dbReference type="SAM" id="Phobius"/>
    </source>
</evidence>
<name>A0A9W9WK01_9EURO</name>
<evidence type="ECO:0000313" key="9">
    <source>
        <dbReference type="Proteomes" id="UP001147760"/>
    </source>
</evidence>
<feature type="domain" description="Major facilitator superfamily (MFS) profile" evidence="7">
    <location>
        <begin position="215"/>
        <end position="678"/>
    </location>
</feature>
<dbReference type="PANTHER" id="PTHR23502">
    <property type="entry name" value="MAJOR FACILITATOR SUPERFAMILY"/>
    <property type="match status" value="1"/>
</dbReference>
<feature type="transmembrane region" description="Helical" evidence="6">
    <location>
        <begin position="216"/>
        <end position="239"/>
    </location>
</feature>
<dbReference type="EMBL" id="JAPWDO010000006">
    <property type="protein sequence ID" value="KAJ5466454.1"/>
    <property type="molecule type" value="Genomic_DNA"/>
</dbReference>
<keyword evidence="4 6" id="KW-0472">Membrane</keyword>
<feature type="transmembrane region" description="Helical" evidence="6">
    <location>
        <begin position="372"/>
        <end position="392"/>
    </location>
</feature>
<dbReference type="SUPFAM" id="SSF103473">
    <property type="entry name" value="MFS general substrate transporter"/>
    <property type="match status" value="1"/>
</dbReference>
<dbReference type="Gene3D" id="1.20.1250.20">
    <property type="entry name" value="MFS general substrate transporter like domains"/>
    <property type="match status" value="1"/>
</dbReference>
<evidence type="ECO:0000256" key="2">
    <source>
        <dbReference type="ARBA" id="ARBA00022692"/>
    </source>
</evidence>
<accession>A0A9W9WK01</accession>
<feature type="transmembrane region" description="Helical" evidence="6">
    <location>
        <begin position="561"/>
        <end position="582"/>
    </location>
</feature>
<dbReference type="OrthoDB" id="5215911at2759"/>
<gene>
    <name evidence="8" type="ORF">N7530_010241</name>
</gene>
<dbReference type="GO" id="GO:0005886">
    <property type="term" value="C:plasma membrane"/>
    <property type="evidence" value="ECO:0007669"/>
    <property type="project" value="TreeGrafter"/>
</dbReference>
<evidence type="ECO:0000256" key="5">
    <source>
        <dbReference type="SAM" id="MobiDB-lite"/>
    </source>
</evidence>
<keyword evidence="9" id="KW-1185">Reference proteome</keyword>
<reference evidence="8" key="1">
    <citation type="submission" date="2022-12" db="EMBL/GenBank/DDBJ databases">
        <authorList>
            <person name="Petersen C."/>
        </authorList>
    </citation>
    <scope>NUCLEOTIDE SEQUENCE</scope>
    <source>
        <strain evidence="8">IBT 17660</strain>
    </source>
</reference>